<dbReference type="InterPro" id="IPR024654">
    <property type="entry name" value="Calcineurin-like_PHP_lpxH"/>
</dbReference>
<dbReference type="EMBL" id="LBWB01000022">
    <property type="protein sequence ID" value="KKQ99883.1"/>
    <property type="molecule type" value="Genomic_DNA"/>
</dbReference>
<dbReference type="AlphaFoldDB" id="A0A0G0M6X0"/>
<proteinExistence type="inferred from homology"/>
<evidence type="ECO:0000256" key="1">
    <source>
        <dbReference type="ARBA" id="ARBA00008950"/>
    </source>
</evidence>
<dbReference type="InterPro" id="IPR029052">
    <property type="entry name" value="Metallo-depent_PP-like"/>
</dbReference>
<name>A0A0G0M6X0_9BACT</name>
<gene>
    <name evidence="3" type="ORF">UT24_C0022G0004</name>
</gene>
<sequence length="190" mass="22500">MMSNLFFTADTHFNHYNILRYCARPFETIEEHDQTLIDNINQLVKPNDILWHLGDFCFGRKHEFFETAKKYRSQIKCRNINLVWGNHDNKGIAPLFSSCYDMFELKHEKQLIVMCHYCMLTFRNSCHLTSVHLWGHSHNTLEPPANTLSMDVGVDGHDFKPWSFEEVIETMNMKREALLAKRQETTEKEN</sequence>
<organism evidence="3 4">
    <name type="scientific">Candidatus Woesebacteria bacterium GW2011_GWB1_39_12</name>
    <dbReference type="NCBI Taxonomy" id="1618574"/>
    <lineage>
        <taxon>Bacteria</taxon>
        <taxon>Candidatus Woeseibacteriota</taxon>
    </lineage>
</organism>
<dbReference type="STRING" id="1618574.UT24_C0022G0004"/>
<evidence type="ECO:0000259" key="2">
    <source>
        <dbReference type="Pfam" id="PF12850"/>
    </source>
</evidence>
<dbReference type="SUPFAM" id="SSF56300">
    <property type="entry name" value="Metallo-dependent phosphatases"/>
    <property type="match status" value="1"/>
</dbReference>
<dbReference type="Gene3D" id="3.60.21.10">
    <property type="match status" value="1"/>
</dbReference>
<accession>A0A0G0M6X0</accession>
<evidence type="ECO:0000313" key="3">
    <source>
        <dbReference type="EMBL" id="KKQ99883.1"/>
    </source>
</evidence>
<feature type="domain" description="Calcineurin-like phosphoesterase" evidence="2">
    <location>
        <begin position="10"/>
        <end position="140"/>
    </location>
</feature>
<comment type="similarity">
    <text evidence="1">Belongs to the metallophosphoesterase superfamily. YfcE family.</text>
</comment>
<evidence type="ECO:0000313" key="4">
    <source>
        <dbReference type="Proteomes" id="UP000033881"/>
    </source>
</evidence>
<dbReference type="Proteomes" id="UP000033881">
    <property type="component" value="Unassembled WGS sequence"/>
</dbReference>
<reference evidence="3 4" key="1">
    <citation type="journal article" date="2015" name="Nature">
        <title>rRNA introns, odd ribosomes, and small enigmatic genomes across a large radiation of phyla.</title>
        <authorList>
            <person name="Brown C.T."/>
            <person name="Hug L.A."/>
            <person name="Thomas B.C."/>
            <person name="Sharon I."/>
            <person name="Castelle C.J."/>
            <person name="Singh A."/>
            <person name="Wilkins M.J."/>
            <person name="Williams K.H."/>
            <person name="Banfield J.F."/>
        </authorList>
    </citation>
    <scope>NUCLEOTIDE SEQUENCE [LARGE SCALE GENOMIC DNA]</scope>
</reference>
<protein>
    <submittedName>
        <fullName evidence="3">Phosphoesterase</fullName>
    </submittedName>
</protein>
<comment type="caution">
    <text evidence="3">The sequence shown here is derived from an EMBL/GenBank/DDBJ whole genome shotgun (WGS) entry which is preliminary data.</text>
</comment>
<dbReference type="Pfam" id="PF12850">
    <property type="entry name" value="Metallophos_2"/>
    <property type="match status" value="1"/>
</dbReference>